<dbReference type="CDD" id="cd18011">
    <property type="entry name" value="DEXDc_RapA"/>
    <property type="match status" value="1"/>
</dbReference>
<organism evidence="8 9">
    <name type="scientific">Micromonospora sicca</name>
    <dbReference type="NCBI Taxonomy" id="2202420"/>
    <lineage>
        <taxon>Bacteria</taxon>
        <taxon>Bacillati</taxon>
        <taxon>Actinomycetota</taxon>
        <taxon>Actinomycetes</taxon>
        <taxon>Micromonosporales</taxon>
        <taxon>Micromonosporaceae</taxon>
        <taxon>Micromonospora</taxon>
    </lineage>
</organism>
<dbReference type="EMBL" id="JAXOTQ010000070">
    <property type="protein sequence ID" value="MDZ5494337.1"/>
    <property type="molecule type" value="Genomic_DNA"/>
</dbReference>
<keyword evidence="9" id="KW-1185">Reference proteome</keyword>
<feature type="region of interest" description="Disordered" evidence="5">
    <location>
        <begin position="463"/>
        <end position="484"/>
    </location>
</feature>
<sequence>MGFNVGDIVAVQADPSRVGPVIQILQSVDGFGRYRVFHEAGSMREYAEDQLVLAAAQQDATTGGLSPKEFRARLVAARLSHPLTDHVYSLRAARIKYVPFQFRPLLRLARADEPRLLIADDVGVGKTIEAGLIMKELAARQPLDHVLVLCPKALTVKWREEMRRFDQDFRVLDSSSLRYCLNEAHLDGAWPEEYRRAIVHYELFARTAYLKGDTKRKKDKGLRELDPPPTFDLVIADEAHHLRTPGTNSHDLAEYLSEISTALVLLSATPVQTHARDLFTLLNLLRPDLFPDRQTFFEVVEPNRHLNAAVRALRSGAPEAAKEALKALDTAAYTSWGRQAIAIDPRYDDVRRRLAAAILTTDDRVRCVREIEELNTLAPLVNRTRRRDIGGFTIREPHTVSVPFTPVQRQFYDRLLEARRDQLLTRYNPVVVRLILDTLERQASSCLPALARRIVAAGEPAITDLTDAPEAQPDNDPPRLPLPTDPDLREMARQLPLDDPKLERLLQAVSDARAVDGPGKLLVFSFFLGTLDYLAEHLTAAGVRVGVVTGRVAEPDRQRLRDRFRLDRENAEALDVLLSSEVGCEGLDYEFCDRLVNYDIPWNPMRIEQRIGRIDRFGQRSPKVLILNFVTPETVEERVFYRCWERLDLFRDTVGDLEGVLGEMTQDLAAIATSPDLTPEQMEERAWQLADNAVRLVAETRGVEDASQDLLGLDDSLTQDLDALVEEGRAVTEQQLEELVRAYLTRPPLSGQLDRLSEDELRLRLPQSARSELLAAINRNEARLGGGRPVQQLRQWLNEKDSGLRLTFSDEAASRDRSITFLTATHPLVRLAVSALAPAQDQQLRAQLRVVDPDLPEGRYVFACDTWETIAVRPEFRTVSFVVDAARLTASKIVERRLFALLANALTGDGGPAADLQEVRAALDSYAEQRRRDAARDARALNHVMLARRTGSLEAHHQRAQQRLDDRLTNETEPRMRTMLAAQRARAVRKFEQRREQLEERRRVDIVSHRLAEGVLTISHAN</sequence>
<evidence type="ECO:0000256" key="2">
    <source>
        <dbReference type="ARBA" id="ARBA00022801"/>
    </source>
</evidence>
<dbReference type="CDD" id="cd18793">
    <property type="entry name" value="SF2_C_SNF"/>
    <property type="match status" value="1"/>
</dbReference>
<dbReference type="InterPro" id="IPR000330">
    <property type="entry name" value="SNF2_N"/>
</dbReference>
<keyword evidence="4" id="KW-0067">ATP-binding</keyword>
<dbReference type="PROSITE" id="PS51194">
    <property type="entry name" value="HELICASE_CTER"/>
    <property type="match status" value="1"/>
</dbReference>
<dbReference type="InterPro" id="IPR038718">
    <property type="entry name" value="SNF2-like_sf"/>
</dbReference>
<dbReference type="SMART" id="SM00487">
    <property type="entry name" value="DEXDc"/>
    <property type="match status" value="1"/>
</dbReference>
<feature type="domain" description="Helicase ATP-binding" evidence="6">
    <location>
        <begin position="107"/>
        <end position="288"/>
    </location>
</feature>
<dbReference type="Gene3D" id="3.40.50.300">
    <property type="entry name" value="P-loop containing nucleotide triphosphate hydrolases"/>
    <property type="match status" value="1"/>
</dbReference>
<evidence type="ECO:0000313" key="9">
    <source>
        <dbReference type="Proteomes" id="UP001290101"/>
    </source>
</evidence>
<dbReference type="Pfam" id="PF00271">
    <property type="entry name" value="Helicase_C"/>
    <property type="match status" value="1"/>
</dbReference>
<gene>
    <name evidence="8" type="ORF">U2F25_33660</name>
</gene>
<dbReference type="Proteomes" id="UP001290101">
    <property type="component" value="Unassembled WGS sequence"/>
</dbReference>
<dbReference type="PANTHER" id="PTHR45766:SF6">
    <property type="entry name" value="SWI_SNF-RELATED MATRIX-ASSOCIATED ACTIN-DEPENDENT REGULATOR OF CHROMATIN SUBFAMILY A-LIKE PROTEIN 1"/>
    <property type="match status" value="1"/>
</dbReference>
<evidence type="ECO:0000313" key="8">
    <source>
        <dbReference type="EMBL" id="MDZ5494337.1"/>
    </source>
</evidence>
<evidence type="ECO:0000256" key="3">
    <source>
        <dbReference type="ARBA" id="ARBA00022806"/>
    </source>
</evidence>
<dbReference type="PROSITE" id="PS51192">
    <property type="entry name" value="HELICASE_ATP_BIND_1"/>
    <property type="match status" value="1"/>
</dbReference>
<dbReference type="RefSeq" id="WP_322443804.1">
    <property type="nucleotide sequence ID" value="NZ_JAXOTQ010000070.1"/>
</dbReference>
<dbReference type="Pfam" id="PF00176">
    <property type="entry name" value="SNF2-rel_dom"/>
    <property type="match status" value="1"/>
</dbReference>
<dbReference type="InterPro" id="IPR014001">
    <property type="entry name" value="Helicase_ATP-bd"/>
</dbReference>
<proteinExistence type="predicted"/>
<dbReference type="InterPro" id="IPR001650">
    <property type="entry name" value="Helicase_C-like"/>
</dbReference>
<name>A0ABU5JNX8_9ACTN</name>
<dbReference type="InterPro" id="IPR049730">
    <property type="entry name" value="SNF2/RAD54-like_C"/>
</dbReference>
<accession>A0ABU5JNX8</accession>
<dbReference type="SMART" id="SM00490">
    <property type="entry name" value="HELICc"/>
    <property type="match status" value="1"/>
</dbReference>
<keyword evidence="2" id="KW-0378">Hydrolase</keyword>
<dbReference type="InterPro" id="IPR027417">
    <property type="entry name" value="P-loop_NTPase"/>
</dbReference>
<feature type="domain" description="Helicase C-terminal" evidence="7">
    <location>
        <begin position="501"/>
        <end position="665"/>
    </location>
</feature>
<evidence type="ECO:0000259" key="6">
    <source>
        <dbReference type="PROSITE" id="PS51192"/>
    </source>
</evidence>
<evidence type="ECO:0000256" key="4">
    <source>
        <dbReference type="ARBA" id="ARBA00022840"/>
    </source>
</evidence>
<reference evidence="8 9" key="1">
    <citation type="submission" date="2023-12" db="EMBL/GenBank/DDBJ databases">
        <title>Micromonospora sp. nov., isolated from Atacama Desert.</title>
        <authorList>
            <person name="Carro L."/>
            <person name="Golinska P."/>
            <person name="Klenk H.-P."/>
            <person name="Goodfellow M."/>
        </authorList>
    </citation>
    <scope>NUCLEOTIDE SEQUENCE [LARGE SCALE GENOMIC DNA]</scope>
    <source>
        <strain evidence="8 9">4G53</strain>
    </source>
</reference>
<dbReference type="Gene3D" id="3.40.50.10810">
    <property type="entry name" value="Tandem AAA-ATPase domain"/>
    <property type="match status" value="1"/>
</dbReference>
<dbReference type="SUPFAM" id="SSF52540">
    <property type="entry name" value="P-loop containing nucleoside triphosphate hydrolases"/>
    <property type="match status" value="2"/>
</dbReference>
<evidence type="ECO:0000259" key="7">
    <source>
        <dbReference type="PROSITE" id="PS51194"/>
    </source>
</evidence>
<dbReference type="InterPro" id="IPR057342">
    <property type="entry name" value="DEXDc_RapA"/>
</dbReference>
<keyword evidence="3" id="KW-0347">Helicase</keyword>
<comment type="caution">
    <text evidence="8">The sequence shown here is derived from an EMBL/GenBank/DDBJ whole genome shotgun (WGS) entry which is preliminary data.</text>
</comment>
<protein>
    <submittedName>
        <fullName evidence="8">SNF2-related protein</fullName>
    </submittedName>
</protein>
<evidence type="ECO:0000256" key="1">
    <source>
        <dbReference type="ARBA" id="ARBA00022741"/>
    </source>
</evidence>
<keyword evidence="1" id="KW-0547">Nucleotide-binding</keyword>
<evidence type="ECO:0000256" key="5">
    <source>
        <dbReference type="SAM" id="MobiDB-lite"/>
    </source>
</evidence>
<dbReference type="PANTHER" id="PTHR45766">
    <property type="entry name" value="DNA ANNEALING HELICASE AND ENDONUCLEASE ZRANB3 FAMILY MEMBER"/>
    <property type="match status" value="1"/>
</dbReference>